<feature type="region of interest" description="Disordered" evidence="1">
    <location>
        <begin position="27"/>
        <end position="50"/>
    </location>
</feature>
<dbReference type="RefSeq" id="WP_194504216.1">
    <property type="nucleotide sequence ID" value="NZ_JADIVZ010000008.1"/>
</dbReference>
<keyword evidence="3" id="KW-1185">Reference proteome</keyword>
<sequence length="443" mass="47000">MAVRPVPGRRAFVLGAGLVVLGGCSRSGDAPETTSGSPGPTAGSSGPIVQQQQAGTIITPEDLDGIVDRMDAAVHAGDAAALRAVVPDLPLAQWRHRLRSMSQFPLTDLGFVFERANDRFRNASGGALEVTASLVLTHRLKGCDARLSTQSYDIRLSKEGADAPLQVADLSGPIGDQNPWDLPGTWEVLESEHVVLICRAEHLDVARARLAAVDAGIVDAMQFIAPAKGTSRLAFTLDEPQSKVYGGGAVDRGGFATRVDFIDPQVAATAAGKSTRVKGDRIFAGARVVVRPDGLDSTPAARELSAHEAIHALALQWAPFAAPWVAEGLAEWVSVGTASGIRNDGYAVSLIRSRFAGFADRFQGFDASWDDALFQKQDDTTVYANYLCSAAIYAMVEETRGRDAALALGRALYEDDVESGPGTAGWGSQRALFDRTAQWVESL</sequence>
<accession>A0A930V4A5</accession>
<dbReference type="Proteomes" id="UP000656804">
    <property type="component" value="Unassembled WGS sequence"/>
</dbReference>
<protein>
    <recommendedName>
        <fullName evidence="4">DUF1570 domain-containing protein</fullName>
    </recommendedName>
</protein>
<organism evidence="2 3">
    <name type="scientific">Nocardioides acrostichi</name>
    <dbReference type="NCBI Taxonomy" id="2784339"/>
    <lineage>
        <taxon>Bacteria</taxon>
        <taxon>Bacillati</taxon>
        <taxon>Actinomycetota</taxon>
        <taxon>Actinomycetes</taxon>
        <taxon>Propionibacteriales</taxon>
        <taxon>Nocardioidaceae</taxon>
        <taxon>Nocardioides</taxon>
    </lineage>
</organism>
<name>A0A930V4A5_9ACTN</name>
<comment type="caution">
    <text evidence="2">The sequence shown here is derived from an EMBL/GenBank/DDBJ whole genome shotgun (WGS) entry which is preliminary data.</text>
</comment>
<gene>
    <name evidence="2" type="ORF">ISG29_14740</name>
</gene>
<evidence type="ECO:0008006" key="4">
    <source>
        <dbReference type="Google" id="ProtNLM"/>
    </source>
</evidence>
<evidence type="ECO:0000256" key="1">
    <source>
        <dbReference type="SAM" id="MobiDB-lite"/>
    </source>
</evidence>
<dbReference type="EMBL" id="JADIVZ010000008">
    <property type="protein sequence ID" value="MBF4162949.1"/>
    <property type="molecule type" value="Genomic_DNA"/>
</dbReference>
<proteinExistence type="predicted"/>
<evidence type="ECO:0000313" key="2">
    <source>
        <dbReference type="EMBL" id="MBF4162949.1"/>
    </source>
</evidence>
<dbReference type="AlphaFoldDB" id="A0A930V4A5"/>
<feature type="compositionally biased region" description="Low complexity" evidence="1">
    <location>
        <begin position="30"/>
        <end position="47"/>
    </location>
</feature>
<reference evidence="2" key="1">
    <citation type="submission" date="2020-11" db="EMBL/GenBank/DDBJ databases">
        <title>Nocardioides sp. CBS4Y-1, whole genome shotgun sequence.</title>
        <authorList>
            <person name="Tuo L."/>
        </authorList>
    </citation>
    <scope>NUCLEOTIDE SEQUENCE</scope>
    <source>
        <strain evidence="2">CBS4Y-1</strain>
    </source>
</reference>
<evidence type="ECO:0000313" key="3">
    <source>
        <dbReference type="Proteomes" id="UP000656804"/>
    </source>
</evidence>
<dbReference type="PROSITE" id="PS51257">
    <property type="entry name" value="PROKAR_LIPOPROTEIN"/>
    <property type="match status" value="1"/>
</dbReference>